<evidence type="ECO:0000313" key="3">
    <source>
        <dbReference type="Proteomes" id="UP000266723"/>
    </source>
</evidence>
<gene>
    <name evidence="2" type="ORF">DY000_02056262</name>
</gene>
<evidence type="ECO:0000313" key="2">
    <source>
        <dbReference type="EMBL" id="KAF3494183.1"/>
    </source>
</evidence>
<dbReference type="InterPro" id="IPR006462">
    <property type="entry name" value="MS5"/>
</dbReference>
<name>A0ABQ7A923_BRACR</name>
<proteinExistence type="predicted"/>
<sequence length="1053" mass="120803">MLEEAKLWLDEPPQRKRKLETPVNPPPPPPAVDEDSSSDEEVDPVAWSKYNRQGFDVDLFFQPFGGIVPSGCSDYSLLFGKVGLHCYNLEKGTNLQFKQVTKVGIRAERRSFSMAKQQRNPPLTENEILCQTMADLTMQLQQLTTFINVSLLRQAVPVKKKIDTAKETYTDGINDDDDNVLEEDEALFSEHIVNPSYCLFGEDNLKGAEYSFVDQIGDPIFDVYDEHDTYDVPISEAVIKNNEDFCGDLIGDDGFDVEVSPVFDVFDEDDVIDNDDFFEEHSVFPFHDMCNNNIDLVKAEGISYARVVYNDDASYATDEQKNKGLTRVKGIDHANSLDFFPTIWRNKRSFPCEINGEPPDPGRREVLVLHDEINFDTVHELYTNKASFWWFLKLEDNGHLQVIGNINQKKAYALVGFEKNTLQRDSMGKEPLIAFNHEWVHEKCNKMPNHDQQANPFCSREEDLDGEIYKYLMSDSYYDEAPCYEVYIQNKQASTEVQKNQKVDRFKVFPSKKNFTHMDEKEELMELKSKGSTFSGNLYELREEDQTTSQWESECHQTLWAKLELVSGWRQPCAMLSSDLPRIEYVWFRFTNVENNPMVQCEEADFISTVLLSNDSPCTWLEHKECTSVYASATNLVWGLECLSFKFMCDQTSLYWGMGLFRSDLCCTSMASVFFNANISRQVFFDDIHINGVMPEALISLHSQILPLLQHEIMFLDELECNIDIYWRLSGSSYFSIGELETLLKSWIVIVMVLANDVMLEEAKLWLDEPPQRKRKLETPVNPLPPPPAVDEDSSSDEEVDPVAWSKYNRQGFDVDLFFQPFGGIVPSGCSDYSLLFGKVGLHCYNLEKGTNLQFKQVTKVNTQICSILTFYITLEATDPVHDDSLVTFQTCVTDTVLKHQARLRAFTTTCRIKPQVPGTGELGSIWYPDDDVDACYRVDLPNWLQDDALSGEDKLQFYEVKDMELKDNQWLYLYAEFALFSHSGDDLSAYMPFEMIKVVVQTKEDMKLKSGNAVFYLSFKPRGGPECRGVVRRTTDGKPGHMCLEARCWIDK</sequence>
<feature type="compositionally biased region" description="Acidic residues" evidence="1">
    <location>
        <begin position="32"/>
        <end position="43"/>
    </location>
</feature>
<dbReference type="PANTHER" id="PTHR31260:SF41">
    <property type="entry name" value="CYSTATIN DOMAIN-CONTAINING PROTEIN"/>
    <property type="match status" value="1"/>
</dbReference>
<feature type="region of interest" description="Disordered" evidence="1">
    <location>
        <begin position="776"/>
        <end position="797"/>
    </location>
</feature>
<dbReference type="Gene3D" id="3.10.450.10">
    <property type="match status" value="1"/>
</dbReference>
<feature type="compositionally biased region" description="Basic and acidic residues" evidence="1">
    <location>
        <begin position="1"/>
        <end position="14"/>
    </location>
</feature>
<feature type="region of interest" description="Disordered" evidence="1">
    <location>
        <begin position="1"/>
        <end position="43"/>
    </location>
</feature>
<dbReference type="NCBIfam" id="TIGR01572">
    <property type="entry name" value="A_thl_para_3677"/>
    <property type="match status" value="1"/>
</dbReference>
<dbReference type="PANTHER" id="PTHR31260">
    <property type="entry name" value="CYSTATIN/MONELLIN SUPERFAMILY PROTEIN"/>
    <property type="match status" value="1"/>
</dbReference>
<dbReference type="Proteomes" id="UP000266723">
    <property type="component" value="Unassembled WGS sequence"/>
</dbReference>
<protein>
    <submittedName>
        <fullName evidence="2">Uncharacterized protein</fullName>
    </submittedName>
</protein>
<keyword evidence="3" id="KW-1185">Reference proteome</keyword>
<reference evidence="2 3" key="1">
    <citation type="journal article" date="2020" name="BMC Genomics">
        <title>Intraspecific diversification of the crop wild relative Brassica cretica Lam. using demographic model selection.</title>
        <authorList>
            <person name="Kioukis A."/>
            <person name="Michalopoulou V.A."/>
            <person name="Briers L."/>
            <person name="Pirintsos S."/>
            <person name="Studholme D.J."/>
            <person name="Pavlidis P."/>
            <person name="Sarris P.F."/>
        </authorList>
    </citation>
    <scope>NUCLEOTIDE SEQUENCE [LARGE SCALE GENOMIC DNA]</scope>
    <source>
        <strain evidence="3">cv. PFS-1207/04</strain>
    </source>
</reference>
<dbReference type="EMBL" id="QGKV02002055">
    <property type="protein sequence ID" value="KAF3494183.1"/>
    <property type="molecule type" value="Genomic_DNA"/>
</dbReference>
<dbReference type="Pfam" id="PF04776">
    <property type="entry name" value="protein_MS5"/>
    <property type="match status" value="1"/>
</dbReference>
<organism evidence="2 3">
    <name type="scientific">Brassica cretica</name>
    <name type="common">Mustard</name>
    <dbReference type="NCBI Taxonomy" id="69181"/>
    <lineage>
        <taxon>Eukaryota</taxon>
        <taxon>Viridiplantae</taxon>
        <taxon>Streptophyta</taxon>
        <taxon>Embryophyta</taxon>
        <taxon>Tracheophyta</taxon>
        <taxon>Spermatophyta</taxon>
        <taxon>Magnoliopsida</taxon>
        <taxon>eudicotyledons</taxon>
        <taxon>Gunneridae</taxon>
        <taxon>Pentapetalae</taxon>
        <taxon>rosids</taxon>
        <taxon>malvids</taxon>
        <taxon>Brassicales</taxon>
        <taxon>Brassicaceae</taxon>
        <taxon>Brassiceae</taxon>
        <taxon>Brassica</taxon>
    </lineage>
</organism>
<evidence type="ECO:0000256" key="1">
    <source>
        <dbReference type="SAM" id="MobiDB-lite"/>
    </source>
</evidence>
<comment type="caution">
    <text evidence="2">The sequence shown here is derived from an EMBL/GenBank/DDBJ whole genome shotgun (WGS) entry which is preliminary data.</text>
</comment>
<accession>A0ABQ7A923</accession>